<gene>
    <name evidence="2" type="ORF">AVDCRST_MAG59-4650</name>
</gene>
<accession>A0A6J4VKX9</accession>
<name>A0A6J4VKX9_9BACT</name>
<evidence type="ECO:0000256" key="1">
    <source>
        <dbReference type="SAM" id="MobiDB-lite"/>
    </source>
</evidence>
<sequence>ALLRIAGGNESTSSPERRRTATGVPALSRPDDRPVRPRQAPPAPPRV</sequence>
<proteinExistence type="predicted"/>
<feature type="region of interest" description="Disordered" evidence="1">
    <location>
        <begin position="1"/>
        <end position="47"/>
    </location>
</feature>
<dbReference type="AlphaFoldDB" id="A0A6J4VKX9"/>
<feature type="non-terminal residue" evidence="2">
    <location>
        <position position="1"/>
    </location>
</feature>
<dbReference type="EMBL" id="CADCWF010000339">
    <property type="protein sequence ID" value="CAA9580263.1"/>
    <property type="molecule type" value="Genomic_DNA"/>
</dbReference>
<reference evidence="2" key="1">
    <citation type="submission" date="2020-02" db="EMBL/GenBank/DDBJ databases">
        <authorList>
            <person name="Meier V. D."/>
        </authorList>
    </citation>
    <scope>NUCLEOTIDE SEQUENCE</scope>
    <source>
        <strain evidence="2">AVDCRST_MAG59</strain>
    </source>
</reference>
<evidence type="ECO:0000313" key="2">
    <source>
        <dbReference type="EMBL" id="CAA9580263.1"/>
    </source>
</evidence>
<organism evidence="2">
    <name type="scientific">uncultured Thermomicrobiales bacterium</name>
    <dbReference type="NCBI Taxonomy" id="1645740"/>
    <lineage>
        <taxon>Bacteria</taxon>
        <taxon>Pseudomonadati</taxon>
        <taxon>Thermomicrobiota</taxon>
        <taxon>Thermomicrobia</taxon>
        <taxon>Thermomicrobiales</taxon>
        <taxon>environmental samples</taxon>
    </lineage>
</organism>
<protein>
    <submittedName>
        <fullName evidence="2">Uncharacterized protein</fullName>
    </submittedName>
</protein>
<feature type="non-terminal residue" evidence="2">
    <location>
        <position position="47"/>
    </location>
</feature>